<proteinExistence type="predicted"/>
<organism evidence="1 2">
    <name type="scientific">Pelobates cultripes</name>
    <name type="common">Western spadefoot toad</name>
    <dbReference type="NCBI Taxonomy" id="61616"/>
    <lineage>
        <taxon>Eukaryota</taxon>
        <taxon>Metazoa</taxon>
        <taxon>Chordata</taxon>
        <taxon>Craniata</taxon>
        <taxon>Vertebrata</taxon>
        <taxon>Euteleostomi</taxon>
        <taxon>Amphibia</taxon>
        <taxon>Batrachia</taxon>
        <taxon>Anura</taxon>
        <taxon>Pelobatoidea</taxon>
        <taxon>Pelobatidae</taxon>
        <taxon>Pelobates</taxon>
    </lineage>
</organism>
<keyword evidence="2" id="KW-1185">Reference proteome</keyword>
<reference evidence="1" key="1">
    <citation type="submission" date="2022-03" db="EMBL/GenBank/DDBJ databases">
        <authorList>
            <person name="Alioto T."/>
            <person name="Alioto T."/>
            <person name="Gomez Garrido J."/>
        </authorList>
    </citation>
    <scope>NUCLEOTIDE SEQUENCE</scope>
</reference>
<accession>A0AAD1SB49</accession>
<evidence type="ECO:0000313" key="2">
    <source>
        <dbReference type="Proteomes" id="UP001295444"/>
    </source>
</evidence>
<evidence type="ECO:0000313" key="1">
    <source>
        <dbReference type="EMBL" id="CAH2296540.1"/>
    </source>
</evidence>
<dbReference type="AlphaFoldDB" id="A0AAD1SB49"/>
<sequence length="100" mass="11450">MEQSDHAPVVARTSSPLFKPIERQWKLNETLLDDPELTNMAAHILTQHFTTKDTPDITPLTLWEAHKCVIRGHLIAVSTKCKKEHNAHTIHLLKRIAKLE</sequence>
<gene>
    <name evidence="1" type="ORF">PECUL_23A041672</name>
</gene>
<dbReference type="Proteomes" id="UP001295444">
    <property type="component" value="Chromosome 05"/>
</dbReference>
<dbReference type="EMBL" id="OW240916">
    <property type="protein sequence ID" value="CAH2296540.1"/>
    <property type="molecule type" value="Genomic_DNA"/>
</dbReference>
<protein>
    <submittedName>
        <fullName evidence="1">Uncharacterized protein</fullName>
    </submittedName>
</protein>
<name>A0AAD1SB49_PELCU</name>